<feature type="domain" description="Pre-rRNA-processing protein RIX1 N-terminal" evidence="6">
    <location>
        <begin position="8"/>
        <end position="211"/>
    </location>
</feature>
<evidence type="ECO:0000313" key="8">
    <source>
        <dbReference type="Proteomes" id="UP001358417"/>
    </source>
</evidence>
<dbReference type="GO" id="GO:0006364">
    <property type="term" value="P:rRNA processing"/>
    <property type="evidence" value="ECO:0007669"/>
    <property type="project" value="TreeGrafter"/>
</dbReference>
<evidence type="ECO:0000256" key="4">
    <source>
        <dbReference type="ARBA" id="ARBA00023242"/>
    </source>
</evidence>
<dbReference type="AlphaFoldDB" id="A0AAV9MXD2"/>
<dbReference type="GeneID" id="89976522"/>
<evidence type="ECO:0000259" key="6">
    <source>
        <dbReference type="Pfam" id="PF08167"/>
    </source>
</evidence>
<evidence type="ECO:0000256" key="3">
    <source>
        <dbReference type="ARBA" id="ARBA00021502"/>
    </source>
</evidence>
<dbReference type="Pfam" id="PF08167">
    <property type="entry name" value="RIX1"/>
    <property type="match status" value="1"/>
</dbReference>
<dbReference type="InterPro" id="IPR012583">
    <property type="entry name" value="RIX1_N"/>
</dbReference>
<keyword evidence="4" id="KW-0539">Nucleus</keyword>
<dbReference type="SUPFAM" id="SSF48371">
    <property type="entry name" value="ARM repeat"/>
    <property type="match status" value="1"/>
</dbReference>
<dbReference type="GO" id="GO:0005634">
    <property type="term" value="C:nucleus"/>
    <property type="evidence" value="ECO:0007669"/>
    <property type="project" value="UniProtKB-SubCell"/>
</dbReference>
<dbReference type="Proteomes" id="UP001358417">
    <property type="component" value="Unassembled WGS sequence"/>
</dbReference>
<dbReference type="PANTHER" id="PTHR34105">
    <property type="entry name" value="PROLINE-, GLUTAMIC ACID- AND LEUCINE-RICH PROTEIN 1"/>
    <property type="match status" value="1"/>
</dbReference>
<name>A0AAV9MXD2_9EURO</name>
<evidence type="ECO:0000313" key="7">
    <source>
        <dbReference type="EMBL" id="KAK5046216.1"/>
    </source>
</evidence>
<keyword evidence="8" id="KW-1185">Reference proteome</keyword>
<proteinExistence type="inferred from homology"/>
<dbReference type="InterPro" id="IPR016024">
    <property type="entry name" value="ARM-type_fold"/>
</dbReference>
<protein>
    <recommendedName>
        <fullName evidence="3">Pre-rRNA-processing protein RIX1</fullName>
    </recommendedName>
</protein>
<gene>
    <name evidence="7" type="ORF">LTR84_008359</name>
</gene>
<feature type="compositionally biased region" description="Basic and acidic residues" evidence="5">
    <location>
        <begin position="684"/>
        <end position="696"/>
    </location>
</feature>
<feature type="compositionally biased region" description="Acidic residues" evidence="5">
    <location>
        <begin position="773"/>
        <end position="790"/>
    </location>
</feature>
<organism evidence="7 8">
    <name type="scientific">Exophiala bonariae</name>
    <dbReference type="NCBI Taxonomy" id="1690606"/>
    <lineage>
        <taxon>Eukaryota</taxon>
        <taxon>Fungi</taxon>
        <taxon>Dikarya</taxon>
        <taxon>Ascomycota</taxon>
        <taxon>Pezizomycotina</taxon>
        <taxon>Eurotiomycetes</taxon>
        <taxon>Chaetothyriomycetidae</taxon>
        <taxon>Chaetothyriales</taxon>
        <taxon>Herpotrichiellaceae</taxon>
        <taxon>Exophiala</taxon>
    </lineage>
</organism>
<dbReference type="PANTHER" id="PTHR34105:SF1">
    <property type="entry name" value="PROLINE-, GLUTAMIC ACID- AND LEUCINE-RICH PROTEIN 1"/>
    <property type="match status" value="1"/>
</dbReference>
<feature type="region of interest" description="Disordered" evidence="5">
    <location>
        <begin position="670"/>
        <end position="702"/>
    </location>
</feature>
<feature type="region of interest" description="Disordered" evidence="5">
    <location>
        <begin position="719"/>
        <end position="790"/>
    </location>
</feature>
<evidence type="ECO:0000256" key="2">
    <source>
        <dbReference type="ARBA" id="ARBA00010511"/>
    </source>
</evidence>
<reference evidence="7 8" key="1">
    <citation type="submission" date="2023-08" db="EMBL/GenBank/DDBJ databases">
        <title>Black Yeasts Isolated from many extreme environments.</title>
        <authorList>
            <person name="Coleine C."/>
            <person name="Stajich J.E."/>
            <person name="Selbmann L."/>
        </authorList>
    </citation>
    <scope>NUCLEOTIDE SEQUENCE [LARGE SCALE GENOMIC DNA]</scope>
    <source>
        <strain evidence="7 8">CCFEE 5792</strain>
    </source>
</reference>
<comment type="caution">
    <text evidence="7">The sequence shown here is derived from an EMBL/GenBank/DDBJ whole genome shotgun (WGS) entry which is preliminary data.</text>
</comment>
<evidence type="ECO:0000256" key="1">
    <source>
        <dbReference type="ARBA" id="ARBA00004123"/>
    </source>
</evidence>
<evidence type="ECO:0000256" key="5">
    <source>
        <dbReference type="SAM" id="MobiDB-lite"/>
    </source>
</evidence>
<feature type="region of interest" description="Disordered" evidence="5">
    <location>
        <begin position="593"/>
        <end position="617"/>
    </location>
</feature>
<comment type="similarity">
    <text evidence="2">Belongs to the RIX1/PELP1 family.</text>
</comment>
<dbReference type="RefSeq" id="XP_064701810.1">
    <property type="nucleotide sequence ID" value="XM_064851905.1"/>
</dbReference>
<comment type="subcellular location">
    <subcellularLocation>
        <location evidence="1">Nucleus</location>
    </subcellularLocation>
</comment>
<sequence length="790" mass="86404">MQQDGSFKAIVNRFNVTPVEDLPRVAAFLASSLAACPLEVYFSDAKTNTASVTTHKLKTRISALLQDRSAAGRLSAAIFIKAIIDTAGSNLLSASEPWARGLVSCLSKSEAPEIKRLYLTTVMRIFLLTQHQPALLREITTPLLPSFLTACLSLIRPSTIKSGDKAVSVSSPLLDTVLQCWLQLLPQHASIFRPFLNRIKPICLSLVEDHSSPQPTTKLSIQLLCALISCAPKNTAGQEWTQMATSIAEAAHKTTNHVFRTVLEEYNTNNSSLVLNTSKHNFSKPPGISGKDQLGLSPWTGISEGSSRVETLISWLEHLVSLATIQQIPVPCGDILDLTARILSVNPSERQGRHGHNLRFHNEAGKEEKEELLSNLPKLQLSCLALLLSLCRTYEQSILPLYRTIFNQALLCFQASSWHQGARALCYEIIGHVMNMVSLSELDINRTSFAALMTESCDDLKTALSTSDFDKSQDSSKALNLALNTNRNTNKNLIPLLMGNPSGAFASAWRLLPVLLGRGTVSIVPRQSRTELDRLAILLNHQEAMLASVLNPISSTNGNVAAASILPFLTRTSTDMPAVEALLRPRFPFIRQESGQTSSHDLDASVATSPSEKNGDRDILSQLENSLNDISRASVEVDIALEVASGLEHETATTSEPLLSPKKRYFEQLEENETSVKTTGLLEDEIRSPKRHHPDDSVNTIPAAMEYEVGGTATVSTLRDQNFAPGNGPSSEKHQDLSFPNPGVVGVSNNLHKEATYDSDSSDFEIPKIDTGLDTDEEDEEDEEDAEEDD</sequence>
<accession>A0AAV9MXD2</accession>
<dbReference type="EMBL" id="JAVRRD010000031">
    <property type="protein sequence ID" value="KAK5046216.1"/>
    <property type="molecule type" value="Genomic_DNA"/>
</dbReference>